<dbReference type="InterPro" id="IPR006145">
    <property type="entry name" value="PsdUridine_synth_RsuA/RluA"/>
</dbReference>
<accession>A0A0G1AIB3</accession>
<dbReference type="GO" id="GO:0003723">
    <property type="term" value="F:RNA binding"/>
    <property type="evidence" value="ECO:0007669"/>
    <property type="project" value="InterPro"/>
</dbReference>
<dbReference type="Pfam" id="PF00849">
    <property type="entry name" value="PseudoU_synth_2"/>
    <property type="match status" value="1"/>
</dbReference>
<comment type="similarity">
    <text evidence="1">Belongs to the pseudouridine synthase RluA family.</text>
</comment>
<dbReference type="InterPro" id="IPR006224">
    <property type="entry name" value="PsdUridine_synth_RluA-like_CS"/>
</dbReference>
<dbReference type="Gene3D" id="3.30.2350.10">
    <property type="entry name" value="Pseudouridine synthase"/>
    <property type="match status" value="1"/>
</dbReference>
<dbReference type="GO" id="GO:0009982">
    <property type="term" value="F:pseudouridine synthase activity"/>
    <property type="evidence" value="ECO:0007669"/>
    <property type="project" value="InterPro"/>
</dbReference>
<feature type="domain" description="Pseudouridine synthase RsuA/RluA-like" evidence="3">
    <location>
        <begin position="16"/>
        <end position="174"/>
    </location>
</feature>
<proteinExistence type="inferred from homology"/>
<dbReference type="EMBL" id="LCCE01000049">
    <property type="protein sequence ID" value="KKS25033.1"/>
    <property type="molecule type" value="Genomic_DNA"/>
</dbReference>
<keyword evidence="2" id="KW-0413">Isomerase</keyword>
<sequence>MTTEKLKLEILYEDNHLIAVFKPAGVLVQGNRPVGERNEPTLMDEVKEYLKEKYKKPGNVFLGLVHRLDRPVSGIILFAKTSKGAARISEQIREREMRKIYHAVVDGQMKSPSGTLRNFLKKDEEKRIAKIVKEREGDLAELDYETVKTNGKISLLKIELKTGRFHQIRVQLSAIGHPIVGDKKYGSKEQLSNGSIALCATELTFETATTGETKKIGIDWPEGWREFLSR</sequence>
<dbReference type="SUPFAM" id="SSF55120">
    <property type="entry name" value="Pseudouridine synthase"/>
    <property type="match status" value="1"/>
</dbReference>
<dbReference type="InterPro" id="IPR020103">
    <property type="entry name" value="PsdUridine_synth_cat_dom_sf"/>
</dbReference>
<evidence type="ECO:0000256" key="2">
    <source>
        <dbReference type="ARBA" id="ARBA00023235"/>
    </source>
</evidence>
<protein>
    <submittedName>
        <fullName evidence="4">Pseudouridine synthase</fullName>
    </submittedName>
</protein>
<evidence type="ECO:0000313" key="4">
    <source>
        <dbReference type="EMBL" id="KKS25033.1"/>
    </source>
</evidence>
<dbReference type="PROSITE" id="PS01129">
    <property type="entry name" value="PSI_RLU"/>
    <property type="match status" value="1"/>
</dbReference>
<dbReference type="CDD" id="cd02869">
    <property type="entry name" value="PseudoU_synth_RluA_like"/>
    <property type="match status" value="1"/>
</dbReference>
<dbReference type="InterPro" id="IPR050188">
    <property type="entry name" value="RluA_PseudoU_synthase"/>
</dbReference>
<organism evidence="4 5">
    <name type="scientific">Candidatus Yanofskybacteria bacterium GW2011_GWC2_41_9</name>
    <dbReference type="NCBI Taxonomy" id="1619029"/>
    <lineage>
        <taxon>Bacteria</taxon>
        <taxon>Candidatus Yanofskyibacteriota</taxon>
    </lineage>
</organism>
<reference evidence="4 5" key="1">
    <citation type="journal article" date="2015" name="Nature">
        <title>rRNA introns, odd ribosomes, and small enigmatic genomes across a large radiation of phyla.</title>
        <authorList>
            <person name="Brown C.T."/>
            <person name="Hug L.A."/>
            <person name="Thomas B.C."/>
            <person name="Sharon I."/>
            <person name="Castelle C.J."/>
            <person name="Singh A."/>
            <person name="Wilkins M.J."/>
            <person name="Williams K.H."/>
            <person name="Banfield J.F."/>
        </authorList>
    </citation>
    <scope>NUCLEOTIDE SEQUENCE [LARGE SCALE GENOMIC DNA]</scope>
</reference>
<gene>
    <name evidence="4" type="ORF">UU84_C0049G0010</name>
</gene>
<dbReference type="GO" id="GO:0001522">
    <property type="term" value="P:pseudouridine synthesis"/>
    <property type="evidence" value="ECO:0007669"/>
    <property type="project" value="InterPro"/>
</dbReference>
<dbReference type="Proteomes" id="UP000033859">
    <property type="component" value="Unassembled WGS sequence"/>
</dbReference>
<name>A0A0G1AIB3_9BACT</name>
<evidence type="ECO:0000256" key="1">
    <source>
        <dbReference type="ARBA" id="ARBA00010876"/>
    </source>
</evidence>
<comment type="caution">
    <text evidence="4">The sequence shown here is derived from an EMBL/GenBank/DDBJ whole genome shotgun (WGS) entry which is preliminary data.</text>
</comment>
<dbReference type="PANTHER" id="PTHR21600">
    <property type="entry name" value="MITOCHONDRIAL RNA PSEUDOURIDINE SYNTHASE"/>
    <property type="match status" value="1"/>
</dbReference>
<dbReference type="PANTHER" id="PTHR21600:SF83">
    <property type="entry name" value="PSEUDOURIDYLATE SYNTHASE RPUSD4, MITOCHONDRIAL"/>
    <property type="match status" value="1"/>
</dbReference>
<dbReference type="GO" id="GO:0006396">
    <property type="term" value="P:RNA processing"/>
    <property type="evidence" value="ECO:0007669"/>
    <property type="project" value="UniProtKB-ARBA"/>
</dbReference>
<evidence type="ECO:0000259" key="3">
    <source>
        <dbReference type="Pfam" id="PF00849"/>
    </source>
</evidence>
<dbReference type="GO" id="GO:0140098">
    <property type="term" value="F:catalytic activity, acting on RNA"/>
    <property type="evidence" value="ECO:0007669"/>
    <property type="project" value="UniProtKB-ARBA"/>
</dbReference>
<evidence type="ECO:0000313" key="5">
    <source>
        <dbReference type="Proteomes" id="UP000033859"/>
    </source>
</evidence>
<dbReference type="AlphaFoldDB" id="A0A0G1AIB3"/>